<dbReference type="GO" id="GO:0005634">
    <property type="term" value="C:nucleus"/>
    <property type="evidence" value="ECO:0007669"/>
    <property type="project" value="TreeGrafter"/>
</dbReference>
<proteinExistence type="predicted"/>
<evidence type="ECO:0000256" key="5">
    <source>
        <dbReference type="ARBA" id="ARBA00022741"/>
    </source>
</evidence>
<dbReference type="InterPro" id="IPR016135">
    <property type="entry name" value="UBQ-conjugating_enzyme/RWD"/>
</dbReference>
<keyword evidence="4" id="KW-0053">Apoptosis</keyword>
<evidence type="ECO:0000259" key="12">
    <source>
        <dbReference type="PROSITE" id="PS50127"/>
    </source>
</evidence>
<evidence type="ECO:0000256" key="9">
    <source>
        <dbReference type="ARBA" id="ARBA00041798"/>
    </source>
</evidence>
<dbReference type="PANTHER" id="PTHR46116:SF26">
    <property type="entry name" value="UBIQUITIN-CONJUGATING ENZYME E2 Z"/>
    <property type="match status" value="1"/>
</dbReference>
<evidence type="ECO:0000256" key="8">
    <source>
        <dbReference type="ARBA" id="ARBA00039894"/>
    </source>
</evidence>
<evidence type="ECO:0000256" key="11">
    <source>
        <dbReference type="ARBA" id="ARBA00042401"/>
    </source>
</evidence>
<evidence type="ECO:0000256" key="1">
    <source>
        <dbReference type="ARBA" id="ARBA00004496"/>
    </source>
</evidence>
<dbReference type="GO" id="GO:0005524">
    <property type="term" value="F:ATP binding"/>
    <property type="evidence" value="ECO:0007669"/>
    <property type="project" value="UniProtKB-KW"/>
</dbReference>
<dbReference type="PANTHER" id="PTHR46116">
    <property type="entry name" value="(E3-INDEPENDENT) E2 UBIQUITIN-CONJUGATING ENZYME"/>
    <property type="match status" value="1"/>
</dbReference>
<evidence type="ECO:0000256" key="6">
    <source>
        <dbReference type="ARBA" id="ARBA00022786"/>
    </source>
</evidence>
<keyword evidence="7" id="KW-0067">ATP-binding</keyword>
<dbReference type="AlphaFoldDB" id="A0A6C0KIJ6"/>
<dbReference type="GO" id="GO:0016740">
    <property type="term" value="F:transferase activity"/>
    <property type="evidence" value="ECO:0007669"/>
    <property type="project" value="UniProtKB-KW"/>
</dbReference>
<evidence type="ECO:0000256" key="10">
    <source>
        <dbReference type="ARBA" id="ARBA00042316"/>
    </source>
</evidence>
<name>A0A6C0KIJ6_9ZZZZ</name>
<dbReference type="GO" id="GO:0004869">
    <property type="term" value="F:cysteine-type endopeptidase inhibitor activity"/>
    <property type="evidence" value="ECO:0007669"/>
    <property type="project" value="TreeGrafter"/>
</dbReference>
<keyword evidence="5" id="KW-0547">Nucleotide-binding</keyword>
<protein>
    <recommendedName>
        <fullName evidence="8">Ubiquitin-conjugating enzyme E2 Z</fullName>
    </recommendedName>
    <alternativeName>
        <fullName evidence="9">E2 ubiquitin-conjugating enzyme Z</fullName>
    </alternativeName>
    <alternativeName>
        <fullName evidence="11">Ubiquitin carrier protein Z</fullName>
    </alternativeName>
    <alternativeName>
        <fullName evidence="10">Ubiquitin-protein ligase Z</fullName>
    </alternativeName>
</protein>
<dbReference type="SUPFAM" id="SSF54495">
    <property type="entry name" value="UBC-like"/>
    <property type="match status" value="1"/>
</dbReference>
<keyword evidence="2" id="KW-0963">Cytoplasm</keyword>
<dbReference type="Pfam" id="PF00179">
    <property type="entry name" value="UQ_con"/>
    <property type="match status" value="1"/>
</dbReference>
<dbReference type="GO" id="GO:0006915">
    <property type="term" value="P:apoptotic process"/>
    <property type="evidence" value="ECO:0007669"/>
    <property type="project" value="UniProtKB-KW"/>
</dbReference>
<dbReference type="PROSITE" id="PS50127">
    <property type="entry name" value="UBC_2"/>
    <property type="match status" value="1"/>
</dbReference>
<comment type="subcellular location">
    <subcellularLocation>
        <location evidence="1">Cytoplasm</location>
    </subcellularLocation>
</comment>
<keyword evidence="3" id="KW-0808">Transferase</keyword>
<dbReference type="InterPro" id="IPR000608">
    <property type="entry name" value="UBC"/>
</dbReference>
<evidence type="ECO:0000256" key="3">
    <source>
        <dbReference type="ARBA" id="ARBA00022679"/>
    </source>
</evidence>
<dbReference type="EMBL" id="MN740917">
    <property type="protein sequence ID" value="QHU17765.1"/>
    <property type="molecule type" value="Genomic_DNA"/>
</dbReference>
<evidence type="ECO:0000256" key="4">
    <source>
        <dbReference type="ARBA" id="ARBA00022703"/>
    </source>
</evidence>
<dbReference type="GO" id="GO:0005737">
    <property type="term" value="C:cytoplasm"/>
    <property type="evidence" value="ECO:0007669"/>
    <property type="project" value="UniProtKB-SubCell"/>
</dbReference>
<feature type="domain" description="UBC core" evidence="12">
    <location>
        <begin position="3"/>
        <end position="161"/>
    </location>
</feature>
<evidence type="ECO:0000256" key="2">
    <source>
        <dbReference type="ARBA" id="ARBA00022490"/>
    </source>
</evidence>
<evidence type="ECO:0000313" key="13">
    <source>
        <dbReference type="EMBL" id="QHU17765.1"/>
    </source>
</evidence>
<sequence length="229" mass="26687">MNPSLKRIILDISDLQKDPIEGAHYYPCEENIMKGEALVFGPKNTPYENGNYIFTFEFSQEYPYKPPVVLFHSNDGITRFNPNFYKNGKVCLSLLNTWKGEAWSACQSIRSVLITLQMTMNENPLLNEPGVELEKHYSCIRKYNQIVDYKNIEINILRYIYDTSTIPSTNKQLHNDLIEHFHKNKLDILSNLQQKLKSPQNEQVVSLNIYSQMSVLLDYESLINKIEKN</sequence>
<dbReference type="Gene3D" id="3.10.110.10">
    <property type="entry name" value="Ubiquitin Conjugating Enzyme"/>
    <property type="match status" value="1"/>
</dbReference>
<reference evidence="13" key="1">
    <citation type="journal article" date="2020" name="Nature">
        <title>Giant virus diversity and host interactions through global metagenomics.</title>
        <authorList>
            <person name="Schulz F."/>
            <person name="Roux S."/>
            <person name="Paez-Espino D."/>
            <person name="Jungbluth S."/>
            <person name="Walsh D.A."/>
            <person name="Denef V.J."/>
            <person name="McMahon K.D."/>
            <person name="Konstantinidis K.T."/>
            <person name="Eloe-Fadrosh E.A."/>
            <person name="Kyrpides N.C."/>
            <person name="Woyke T."/>
        </authorList>
    </citation>
    <scope>NUCLEOTIDE SEQUENCE</scope>
    <source>
        <strain evidence="13">GVMAG-S-3300012919-55</strain>
    </source>
</reference>
<keyword evidence="6" id="KW-0833">Ubl conjugation pathway</keyword>
<organism evidence="13">
    <name type="scientific">viral metagenome</name>
    <dbReference type="NCBI Taxonomy" id="1070528"/>
    <lineage>
        <taxon>unclassified sequences</taxon>
        <taxon>metagenomes</taxon>
        <taxon>organismal metagenomes</taxon>
    </lineage>
</organism>
<evidence type="ECO:0000256" key="7">
    <source>
        <dbReference type="ARBA" id="ARBA00022840"/>
    </source>
</evidence>
<dbReference type="SMART" id="SM00212">
    <property type="entry name" value="UBCc"/>
    <property type="match status" value="1"/>
</dbReference>
<accession>A0A6C0KIJ6</accession>
<dbReference type="GO" id="GO:0043066">
    <property type="term" value="P:negative regulation of apoptotic process"/>
    <property type="evidence" value="ECO:0007669"/>
    <property type="project" value="TreeGrafter"/>
</dbReference>